<evidence type="ECO:0000256" key="1">
    <source>
        <dbReference type="SAM" id="MobiDB-lite"/>
    </source>
</evidence>
<dbReference type="PANTHER" id="PTHR43503">
    <property type="entry name" value="MCG48959-RELATED"/>
    <property type="match status" value="1"/>
</dbReference>
<dbReference type="OMA" id="WQSHHKV"/>
<dbReference type="GO" id="GO:0005829">
    <property type="term" value="C:cytosol"/>
    <property type="evidence" value="ECO:0007669"/>
    <property type="project" value="TreeGrafter"/>
</dbReference>
<dbReference type="Proteomes" id="UP000449547">
    <property type="component" value="Unassembled WGS sequence"/>
</dbReference>
<dbReference type="Pfam" id="PF24681">
    <property type="entry name" value="Kelch_KLHDC2_KLHL20_DRC7"/>
    <property type="match status" value="1"/>
</dbReference>
<feature type="compositionally biased region" description="Polar residues" evidence="1">
    <location>
        <begin position="626"/>
        <end position="637"/>
    </location>
</feature>
<feature type="region of interest" description="Disordered" evidence="1">
    <location>
        <begin position="480"/>
        <end position="647"/>
    </location>
</feature>
<dbReference type="VEuPathDB" id="FungiDB:DIURU_004638"/>
<accession>A0A642UKU2</accession>
<dbReference type="InterPro" id="IPR015915">
    <property type="entry name" value="Kelch-typ_b-propeller"/>
</dbReference>
<feature type="compositionally biased region" description="Basic residues" evidence="1">
    <location>
        <begin position="1046"/>
        <end position="1058"/>
    </location>
</feature>
<protein>
    <recommendedName>
        <fullName evidence="4">BTB domain-containing protein</fullName>
    </recommendedName>
</protein>
<organism evidence="2 3">
    <name type="scientific">Diutina rugosa</name>
    <name type="common">Yeast</name>
    <name type="synonym">Candida rugosa</name>
    <dbReference type="NCBI Taxonomy" id="5481"/>
    <lineage>
        <taxon>Eukaryota</taxon>
        <taxon>Fungi</taxon>
        <taxon>Dikarya</taxon>
        <taxon>Ascomycota</taxon>
        <taxon>Saccharomycotina</taxon>
        <taxon>Pichiomycetes</taxon>
        <taxon>Debaryomycetaceae</taxon>
        <taxon>Diutina</taxon>
    </lineage>
</organism>
<dbReference type="RefSeq" id="XP_034010602.1">
    <property type="nucleotide sequence ID" value="XM_034157533.1"/>
</dbReference>
<evidence type="ECO:0000313" key="2">
    <source>
        <dbReference type="EMBL" id="KAA8898618.1"/>
    </source>
</evidence>
<feature type="compositionally biased region" description="Polar residues" evidence="1">
    <location>
        <begin position="679"/>
        <end position="701"/>
    </location>
</feature>
<dbReference type="SUPFAM" id="SSF117281">
    <property type="entry name" value="Kelch motif"/>
    <property type="match status" value="1"/>
</dbReference>
<dbReference type="Gene3D" id="2.120.10.80">
    <property type="entry name" value="Kelch-type beta propeller"/>
    <property type="match status" value="1"/>
</dbReference>
<comment type="caution">
    <text evidence="2">The sequence shown here is derived from an EMBL/GenBank/DDBJ whole genome shotgun (WGS) entry which is preliminary data.</text>
</comment>
<feature type="compositionally biased region" description="Low complexity" evidence="1">
    <location>
        <begin position="710"/>
        <end position="722"/>
    </location>
</feature>
<feature type="compositionally biased region" description="Polar residues" evidence="1">
    <location>
        <begin position="1131"/>
        <end position="1144"/>
    </location>
</feature>
<reference evidence="2 3" key="1">
    <citation type="submission" date="2019-07" db="EMBL/GenBank/DDBJ databases">
        <title>Genome assembly of two rare yeast pathogens: Diutina rugosa and Trichomonascus ciferrii.</title>
        <authorList>
            <person name="Mixao V."/>
            <person name="Saus E."/>
            <person name="Hansen A."/>
            <person name="Lass-Flor C."/>
            <person name="Gabaldon T."/>
        </authorList>
    </citation>
    <scope>NUCLEOTIDE SEQUENCE [LARGE SCALE GENOMIC DNA]</scope>
    <source>
        <strain evidence="2 3">CBS 613</strain>
    </source>
</reference>
<feature type="compositionally biased region" description="Polar residues" evidence="1">
    <location>
        <begin position="1187"/>
        <end position="1196"/>
    </location>
</feature>
<feature type="region of interest" description="Disordered" evidence="1">
    <location>
        <begin position="1046"/>
        <end position="1071"/>
    </location>
</feature>
<feature type="compositionally biased region" description="Low complexity" evidence="1">
    <location>
        <begin position="509"/>
        <end position="521"/>
    </location>
</feature>
<name>A0A642UKU2_DIURU</name>
<feature type="compositionally biased region" description="Low complexity" evidence="1">
    <location>
        <begin position="581"/>
        <end position="600"/>
    </location>
</feature>
<keyword evidence="3" id="KW-1185">Reference proteome</keyword>
<proteinExistence type="predicted"/>
<feature type="region of interest" description="Disordered" evidence="1">
    <location>
        <begin position="898"/>
        <end position="927"/>
    </location>
</feature>
<evidence type="ECO:0000313" key="3">
    <source>
        <dbReference type="Proteomes" id="UP000449547"/>
    </source>
</evidence>
<feature type="compositionally biased region" description="Polar residues" evidence="1">
    <location>
        <begin position="904"/>
        <end position="913"/>
    </location>
</feature>
<feature type="region of interest" description="Disordered" evidence="1">
    <location>
        <begin position="660"/>
        <end position="723"/>
    </location>
</feature>
<dbReference type="OrthoDB" id="10001928at2759"/>
<feature type="compositionally biased region" description="Low complexity" evidence="1">
    <location>
        <begin position="480"/>
        <end position="500"/>
    </location>
</feature>
<dbReference type="EMBL" id="SWFT01000139">
    <property type="protein sequence ID" value="KAA8898618.1"/>
    <property type="molecule type" value="Genomic_DNA"/>
</dbReference>
<evidence type="ECO:0008006" key="4">
    <source>
        <dbReference type="Google" id="ProtNLM"/>
    </source>
</evidence>
<feature type="region of interest" description="Disordered" evidence="1">
    <location>
        <begin position="1111"/>
        <end position="1144"/>
    </location>
</feature>
<dbReference type="GeneID" id="54783289"/>
<sequence length="1211" mass="132163">MATTTTSSGCYSLALPPTESDDRLNLSVRTGCASTLYHSSVIVHGGLTLGLELVDFTIDEVMSMFAAKVDQSHMRCKELESFLSGEMFHLNLLERQWQRVAIADGEPKPQPRLFHETTAINNCAYIFGGLIIGPSGYLEPTNDLWQFDLETLTWKCLHDGAGWETNPLIPKPRYHHKSTSISSLPFVGASDHFGIFVAGGKDCNSAPLFDNHCFDLVDMCYRGHDPLYLKLTTGKPERDAQLGLDLATAVDEQADVNIDYTTSVIVGIDEDDLMPHHHHHHPKTIIPSSASVASSQHHHHQHRHPSLIVYTPSKQPEPDASFNPLVSFHLGKHIHHGKPLPLHTARRQLKPQDAQASIATGASGRSHTANVPYNLRYPTGGLFGQNLVIVGFMPGDIDISVFIYNRPTGRNAFDRYGDMVSDFELVSCQGDRVPVSLKVLTERWGRYFIQLLARGYVTAVDRFESERQLELAQGQSRLRSLKGGSLSSSQKTKSSIASGSTDNMIEKPSSVGSAAGSSSSGVSGGGSSPTMKPFHFSIPVPSMNNAKPKEMPQFRLPFQDSSSAPVSTSDLNAHDDGPGPASVSASRRNSQASQQSGASSLWTSHLQDIPPQLAQPQEPLPAVPATPTSWRPSSRKNSAADGYNSPRGSLLHTLTALRNIPASRSPRDSPFASPRASISLHSSATPPTGSAPEQLTSTSVPNLKPPPVTPRRTSSSDSMAAADSRKWTSLSSSVSSADYTTFERNESEATTEEPASLLLFDSEDDFRMEASLIPRKLYMPFSSASVKSFCEYLYTGQVGNKWAFWPVSMDILCIARFYKVPLLYDLVSEVLFGIIGHKESWVLKQARKLKRRYLKLAEEVGVVPSIDFATDEYEGFFDTIDDGYTDIALLKKNSRVNRPRSKSEGTYTGSEEIQSADSNNSSSDVEDEHNMYGLSYLQTNDFAHQMSSNPRSRSVFDHSSVAIGLSGGDDADGTMQGIITQSLESLISPDSDVPADIIIETIYEVSTIVLDIKLSLRSRNCCEMARKLKETKEMVEPEIERLLQKKRHQDRAKVRQTMKRQASSATAASIDSNGASVGGELVAGGKSSSDLKHEPSSTSLFNLAKLKNSGDISGSGGAATSKRLGPFSFMSRPQQQPERAQTELSDAISVSTSTSKKHHGIFHIGGSRLKRGNTMDNAQGLPAPMTRTESQSTTSSAKDDKKRKGIFGFKM</sequence>
<gene>
    <name evidence="2" type="ORF">DIURU_004638</name>
</gene>
<dbReference type="PANTHER" id="PTHR43503:SF2">
    <property type="entry name" value="NEGATIVE REGULATOR OF SPORULATION MDS3-RELATED"/>
    <property type="match status" value="1"/>
</dbReference>
<dbReference type="GO" id="GO:0005739">
    <property type="term" value="C:mitochondrion"/>
    <property type="evidence" value="ECO:0007669"/>
    <property type="project" value="TreeGrafter"/>
</dbReference>
<dbReference type="AlphaFoldDB" id="A0A642UKU2"/>
<dbReference type="GO" id="GO:0045454">
    <property type="term" value="P:cell redox homeostasis"/>
    <property type="evidence" value="ECO:0007669"/>
    <property type="project" value="TreeGrafter"/>
</dbReference>
<feature type="compositionally biased region" description="Polar residues" evidence="1">
    <location>
        <begin position="559"/>
        <end position="571"/>
    </location>
</feature>
<feature type="compositionally biased region" description="Polar residues" evidence="1">
    <location>
        <begin position="1059"/>
        <end position="1071"/>
    </location>
</feature>
<feature type="region of interest" description="Disordered" evidence="1">
    <location>
        <begin position="1166"/>
        <end position="1211"/>
    </location>
</feature>